<protein>
    <submittedName>
        <fullName evidence="1">Uncharacterized protein</fullName>
    </submittedName>
</protein>
<name>A0A2M7RQ14_9BACT</name>
<gene>
    <name evidence="1" type="ORF">COY61_00395</name>
</gene>
<evidence type="ECO:0000313" key="2">
    <source>
        <dbReference type="Proteomes" id="UP000229371"/>
    </source>
</evidence>
<accession>A0A2M7RQ14</accession>
<sequence>METFFFQKIILPSRPQADTIVGIFLLKSFGEEKYPGIKTAQIEIWSILPEKQTEESLNKKGYFLIDIGAGKFDHHFKKTNVSQLIAEDLEISDDITLQKLLLYAERDDKYGLGTISSDSIDKAFGLSGLIMALNRALPENPQKVIEIVLPLIKAHYLEEEKRINKLPKEFEEKKEKGEVEIFTVKQGKKQLKVVILESSNPSMPGWLKSQAGLKADVIVQKAASGHVNILTRPLKKVDLRWSTAYLRNQEAVLRNQKIKLYTSDLIKPGRLNEIPQWYYDRATNSILNGGVNPRGISPTIVPLKKIEEIIKKGLSQSLIKNNG</sequence>
<reference evidence="2" key="1">
    <citation type="submission" date="2017-09" db="EMBL/GenBank/DDBJ databases">
        <title>Depth-based differentiation of microbial function through sediment-hosted aquifers and enrichment of novel symbionts in the deep terrestrial subsurface.</title>
        <authorList>
            <person name="Probst A.J."/>
            <person name="Ladd B."/>
            <person name="Jarett J.K."/>
            <person name="Geller-Mcgrath D.E."/>
            <person name="Sieber C.M.K."/>
            <person name="Emerson J.B."/>
            <person name="Anantharaman K."/>
            <person name="Thomas B.C."/>
            <person name="Malmstrom R."/>
            <person name="Stieglmeier M."/>
            <person name="Klingl A."/>
            <person name="Woyke T."/>
            <person name="Ryan C.M."/>
            <person name="Banfield J.F."/>
        </authorList>
    </citation>
    <scope>NUCLEOTIDE SEQUENCE [LARGE SCALE GENOMIC DNA]</scope>
</reference>
<dbReference type="EMBL" id="PFMI01000009">
    <property type="protein sequence ID" value="PIZ01206.1"/>
    <property type="molecule type" value="Genomic_DNA"/>
</dbReference>
<comment type="caution">
    <text evidence="1">The sequence shown here is derived from an EMBL/GenBank/DDBJ whole genome shotgun (WGS) entry which is preliminary data.</text>
</comment>
<proteinExistence type="predicted"/>
<organism evidence="1 2">
    <name type="scientific">bacterium (Candidatus Gribaldobacteria) CG_4_10_14_0_8_um_filter_33_9</name>
    <dbReference type="NCBI Taxonomy" id="2014266"/>
    <lineage>
        <taxon>Bacteria</taxon>
        <taxon>Candidatus Gribaldobacteria</taxon>
    </lineage>
</organism>
<dbReference type="Proteomes" id="UP000229371">
    <property type="component" value="Unassembled WGS sequence"/>
</dbReference>
<dbReference type="AlphaFoldDB" id="A0A2M7RQ14"/>
<evidence type="ECO:0000313" key="1">
    <source>
        <dbReference type="EMBL" id="PIZ01206.1"/>
    </source>
</evidence>